<dbReference type="GO" id="GO:0003677">
    <property type="term" value="F:DNA binding"/>
    <property type="evidence" value="ECO:0007669"/>
    <property type="project" value="InterPro"/>
</dbReference>
<evidence type="ECO:0000313" key="1">
    <source>
        <dbReference type="EMBL" id="GAG78407.1"/>
    </source>
</evidence>
<accession>X1BAZ7</accession>
<reference evidence="1" key="1">
    <citation type="journal article" date="2014" name="Front. Microbiol.">
        <title>High frequency of phylogenetically diverse reductive dehalogenase-homologous genes in deep subseafloor sedimentary metagenomes.</title>
        <authorList>
            <person name="Kawai M."/>
            <person name="Futagami T."/>
            <person name="Toyoda A."/>
            <person name="Takaki Y."/>
            <person name="Nishi S."/>
            <person name="Hori S."/>
            <person name="Arai W."/>
            <person name="Tsubouchi T."/>
            <person name="Morono Y."/>
            <person name="Uchiyama I."/>
            <person name="Ito T."/>
            <person name="Fujiyama A."/>
            <person name="Inagaki F."/>
            <person name="Takami H."/>
        </authorList>
    </citation>
    <scope>NUCLEOTIDE SEQUENCE</scope>
    <source>
        <strain evidence="1">Expedition CK06-06</strain>
    </source>
</reference>
<name>X1BAZ7_9ZZZZ</name>
<protein>
    <submittedName>
        <fullName evidence="1">Uncharacterized protein</fullName>
    </submittedName>
</protein>
<dbReference type="InterPro" id="IPR013762">
    <property type="entry name" value="Integrase-like_cat_sf"/>
</dbReference>
<comment type="caution">
    <text evidence="1">The sequence shown here is derived from an EMBL/GenBank/DDBJ whole genome shotgun (WGS) entry which is preliminary data.</text>
</comment>
<dbReference type="EMBL" id="BART01012225">
    <property type="protein sequence ID" value="GAG78407.1"/>
    <property type="molecule type" value="Genomic_DNA"/>
</dbReference>
<dbReference type="GO" id="GO:0006310">
    <property type="term" value="P:DNA recombination"/>
    <property type="evidence" value="ECO:0007669"/>
    <property type="project" value="InterPro"/>
</dbReference>
<organism evidence="1">
    <name type="scientific">marine sediment metagenome</name>
    <dbReference type="NCBI Taxonomy" id="412755"/>
    <lineage>
        <taxon>unclassified sequences</taxon>
        <taxon>metagenomes</taxon>
        <taxon>ecological metagenomes</taxon>
    </lineage>
</organism>
<proteinExistence type="predicted"/>
<sequence length="154" mass="18317">MTPQKLRKFFKTQMSDAQVPFEIYEALMGHEKGIEAVYRGYSINQLRQWYLKGEDRLLVFERPVNQDEIDRLDQQLKTMQSQMKSILDFQKRVTTTFDDDNKFQQLDIPSEVIVAAYGQEQKRKKEAKFKKLVESLGDEELAKEVWKLKYKEKA</sequence>
<dbReference type="Gene3D" id="1.10.443.10">
    <property type="entry name" value="Intergrase catalytic core"/>
    <property type="match status" value="1"/>
</dbReference>
<dbReference type="AlphaFoldDB" id="X1BAZ7"/>
<gene>
    <name evidence="1" type="ORF">S01H4_25635</name>
</gene>
<dbReference type="GO" id="GO:0015074">
    <property type="term" value="P:DNA integration"/>
    <property type="evidence" value="ECO:0007669"/>
    <property type="project" value="InterPro"/>
</dbReference>